<dbReference type="InterPro" id="IPR015252">
    <property type="entry name" value="BRCA2_hlx"/>
</dbReference>
<feature type="region of interest" description="Disordered" evidence="7">
    <location>
        <begin position="764"/>
        <end position="806"/>
    </location>
</feature>
<evidence type="ECO:0000256" key="3">
    <source>
        <dbReference type="ARBA" id="ARBA00023125"/>
    </source>
</evidence>
<dbReference type="Gene3D" id="2.40.50.140">
    <property type="entry name" value="Nucleic acid-binding proteins"/>
    <property type="match status" value="1"/>
</dbReference>
<dbReference type="PANTHER" id="PTHR11289">
    <property type="entry name" value="BREAST CANCER TYPE 2 SUSCEPTIBILITY PROTEIN BRCA2"/>
    <property type="match status" value="1"/>
</dbReference>
<evidence type="ECO:0000313" key="10">
    <source>
        <dbReference type="EMBL" id="EEB19587.1"/>
    </source>
</evidence>
<dbReference type="SUPFAM" id="SSF50249">
    <property type="entry name" value="Nucleic acid-binding proteins"/>
    <property type="match status" value="1"/>
</dbReference>
<feature type="coiled-coil region" evidence="6">
    <location>
        <begin position="488"/>
        <end position="525"/>
    </location>
</feature>
<dbReference type="Pfam" id="PF00634">
    <property type="entry name" value="BRCA2"/>
    <property type="match status" value="4"/>
</dbReference>
<evidence type="ECO:0000313" key="12">
    <source>
        <dbReference type="Proteomes" id="UP000009046"/>
    </source>
</evidence>
<dbReference type="Proteomes" id="UP000009046">
    <property type="component" value="Unassembled WGS sequence"/>
</dbReference>
<dbReference type="GeneID" id="8232334"/>
<keyword evidence="6" id="KW-0175">Coiled coil</keyword>
<feature type="region of interest" description="Disordered" evidence="7">
    <location>
        <begin position="1065"/>
        <end position="1093"/>
    </location>
</feature>
<dbReference type="EMBL" id="AAZO01007069">
    <property type="status" value="NOT_ANNOTATED_CDS"/>
    <property type="molecule type" value="Genomic_DNA"/>
</dbReference>
<dbReference type="OrthoDB" id="21095at2759"/>
<dbReference type="EMBL" id="DS235873">
    <property type="protein sequence ID" value="EEB19587.1"/>
    <property type="molecule type" value="Genomic_DNA"/>
</dbReference>
<dbReference type="InterPro" id="IPR012340">
    <property type="entry name" value="NA-bd_OB-fold"/>
</dbReference>
<dbReference type="GO" id="GO:0006355">
    <property type="term" value="P:regulation of DNA-templated transcription"/>
    <property type="evidence" value="ECO:0007669"/>
    <property type="project" value="TreeGrafter"/>
</dbReference>
<evidence type="ECO:0000256" key="2">
    <source>
        <dbReference type="ARBA" id="ARBA00022763"/>
    </source>
</evidence>
<dbReference type="EnsemblMetazoa" id="PHUM580760-RA">
    <property type="protein sequence ID" value="PHUM580760-PA"/>
    <property type="gene ID" value="PHUM580760"/>
</dbReference>
<evidence type="ECO:0000259" key="9">
    <source>
        <dbReference type="Pfam" id="PF09169"/>
    </source>
</evidence>
<gene>
    <name evidence="11" type="primary">8232334</name>
    <name evidence="10" type="ORF">Phum_PHUM580760</name>
</gene>
<dbReference type="CTD" id="8232334"/>
<dbReference type="InterPro" id="IPR015525">
    <property type="entry name" value="BRCA2"/>
</dbReference>
<reference evidence="10" key="1">
    <citation type="submission" date="2007-04" db="EMBL/GenBank/DDBJ databases">
        <title>Annotation of Pediculus humanus corporis strain USDA.</title>
        <authorList>
            <person name="Kirkness E."/>
            <person name="Hannick L."/>
            <person name="Hass B."/>
            <person name="Bruggner R."/>
            <person name="Lawson D."/>
            <person name="Bidwell S."/>
            <person name="Joardar V."/>
            <person name="Caler E."/>
            <person name="Walenz B."/>
            <person name="Inman J."/>
            <person name="Schobel S."/>
            <person name="Galinsky K."/>
            <person name="Amedeo P."/>
            <person name="Strausberg R."/>
        </authorList>
    </citation>
    <scope>NUCLEOTIDE SEQUENCE</scope>
    <source>
        <strain evidence="10">USDA</strain>
    </source>
</reference>
<dbReference type="STRING" id="121224.E0W1Z3"/>
<evidence type="ECO:0000256" key="6">
    <source>
        <dbReference type="SAM" id="Coils"/>
    </source>
</evidence>
<evidence type="ECO:0000313" key="11">
    <source>
        <dbReference type="EnsemblMetazoa" id="PHUM580760-PA"/>
    </source>
</evidence>
<evidence type="ECO:0000256" key="5">
    <source>
        <dbReference type="ARBA" id="ARBA00023204"/>
    </source>
</evidence>
<dbReference type="PROSITE" id="PS50138">
    <property type="entry name" value="BRCA2_REPEAT"/>
    <property type="match status" value="5"/>
</dbReference>
<sequence>MEKNVGYNSNRYENNEISSEIQTLLSNDKIKTENENKSPTFKVFNCKPHQFPFSSRSLRSNSPDFEIPSYQINQSVSSKKTNNKSDNDSSDIFLPFTPVFSPISVFNKQFQPPSIHSLGTIAKNSSSSGSNEILNIEEKRKQGPFKSLQMADKDISWASYMASPPPKPPFSQFNTIEKATFFPEEKFQKIQPRALFSPCSDVDNFGCSLLPVSPDSDEEKSYKVSERLSDVCATLRELEFKSFDHSIDYHNESMENKILKSNKIFYPSSPVFTLNPKKLAASGKNNENPESPDLMLSQISSLDVLNNEIGSDVENMEEKHHISNLETKDDESFANYSFTELDKMCNTLLQSENKSQISIESNNKIIDNSLLENEEENQTNMADQVVRNEKYYYPCENSDEPQLMKQYFTTFDELHSTLKKKMEDAGEKSQKNKSNCYFWNKFKTLLECNTNELNSSAIQEIITANEKYFMNDNAGKVNWNVIKQYLSKNDLKINKEEILNIIEMLEEEEKMVEAVEKAEKTLVEKTGDSLLAVDSEKSLVEENEMIKVADEMENSLMPNSLIATFSNVDVENSNVERINQEKSLLDFVQDSKRDFKTNIGFSTALGSKITISANALDAAKKLMDDINQEESFKNLDVIDDSYVSKPETVNFPKNSTDLSVGFKTCSGKEIKVSKSALEKANELMFSCDDDDDNKISCNKKKSNEEDVKLIEESKINCGFSTARGLKVSISKKSLEKAKELMSEINEDENFISTNLISNKSTEIFKSEESKKENEKSESKSSDKTKEKITNFPNKDDDDDDGFRNILSKNGGKNENFGFFSASGEKVFVSKEALNKAKKLLAEECDQDDEYFKKERVESSSDVKKHRESSSKDFFEIGFKTGLGHKVEVTEDALKKAKNLFKDCDKSFQNNFGEDSIKKLNKYNLDDSDDVSVITPEPIESSSINTPGRDFGDSSSMYKPVGTSTPKDFHVNRKKKLSRKWKSDMENIEGDVSSSRDTTTNKSVTRIQRSAFNFKLETIAESDDDDGDARNSKASGFTMNSSGKNDDEHISKKLRLTFDERENLSDITEVTPSGQSNDNVKKRKQDFDVEGESTNVKDRQCKKIKGPEDVDEKVFDSEEIHLDVKEERYLARVSQEQRIKNKEKVTPIRGTLTVKKSEKNRPKLAEMVKHLVGENYYKKNSFIKPEEALNYKFSTESNTHGFSVNSVNVELDDGFQIIPDDNRHEAGVEEFKRGFLSGPGIQPNLIPEGWFENHYKWIVWKLSHYEKAFPEYFKGKILSPNHVMQQLKYRYDREIDKCERSALRKILEKDDTSLKRMVLCVCDVKKMTGTGNVTNYELNLTDGWYSCPAKVDSAMSRLIEKGKITVGMKLITQGAVLVNCEEGTSPLEVSFFFFFFFSPFCFIFPS</sequence>
<dbReference type="Pfam" id="PF09103">
    <property type="entry name" value="BRCA-2_OB1"/>
    <property type="match status" value="1"/>
</dbReference>
<keyword evidence="4" id="KW-0233">DNA recombination</keyword>
<keyword evidence="12" id="KW-1185">Reference proteome</keyword>
<feature type="region of interest" description="Disordered" evidence="7">
    <location>
        <begin position="55"/>
        <end position="87"/>
    </location>
</feature>
<dbReference type="GO" id="GO:0000724">
    <property type="term" value="P:double-strand break repair via homologous recombination"/>
    <property type="evidence" value="ECO:0007669"/>
    <property type="project" value="InterPro"/>
</dbReference>
<dbReference type="HOGENOM" id="CLU_254066_0_0_1"/>
<feature type="compositionally biased region" description="Polar residues" evidence="7">
    <location>
        <begin position="1065"/>
        <end position="1077"/>
    </location>
</feature>
<dbReference type="InParanoid" id="E0W1Z3"/>
<feature type="compositionally biased region" description="Basic and acidic residues" evidence="7">
    <location>
        <begin position="764"/>
        <end position="788"/>
    </location>
</feature>
<dbReference type="GO" id="GO:0005634">
    <property type="term" value="C:nucleus"/>
    <property type="evidence" value="ECO:0007669"/>
    <property type="project" value="TreeGrafter"/>
</dbReference>
<feature type="compositionally biased region" description="Polar residues" evidence="7">
    <location>
        <begin position="70"/>
        <end position="80"/>
    </location>
</feature>
<organism>
    <name type="scientific">Pediculus humanus subsp. corporis</name>
    <name type="common">Body louse</name>
    <dbReference type="NCBI Taxonomy" id="121224"/>
    <lineage>
        <taxon>Eukaryota</taxon>
        <taxon>Metazoa</taxon>
        <taxon>Ecdysozoa</taxon>
        <taxon>Arthropoda</taxon>
        <taxon>Hexapoda</taxon>
        <taxon>Insecta</taxon>
        <taxon>Pterygota</taxon>
        <taxon>Neoptera</taxon>
        <taxon>Paraneoptera</taxon>
        <taxon>Psocodea</taxon>
        <taxon>Troctomorpha</taxon>
        <taxon>Phthiraptera</taxon>
        <taxon>Anoplura</taxon>
        <taxon>Pediculidae</taxon>
        <taxon>Pediculus</taxon>
    </lineage>
</organism>
<reference evidence="10" key="2">
    <citation type="submission" date="2007-04" db="EMBL/GenBank/DDBJ databases">
        <title>The genome of the human body louse.</title>
        <authorList>
            <consortium name="The Human Body Louse Genome Consortium"/>
            <person name="Kirkness E."/>
            <person name="Walenz B."/>
            <person name="Hass B."/>
            <person name="Bruggner R."/>
            <person name="Strausberg R."/>
        </authorList>
    </citation>
    <scope>NUCLEOTIDE SEQUENCE</scope>
    <source>
        <strain evidence="10">USDA</strain>
    </source>
</reference>
<keyword evidence="3" id="KW-0238">DNA-binding</keyword>
<keyword evidence="5" id="KW-0234">DNA repair</keyword>
<feature type="domain" description="BRCA2 OB1" evidence="8">
    <location>
        <begin position="1300"/>
        <end position="1388"/>
    </location>
</feature>
<reference evidence="11" key="3">
    <citation type="submission" date="2020-05" db="UniProtKB">
        <authorList>
            <consortium name="EnsemblMetazoa"/>
        </authorList>
    </citation>
    <scope>IDENTIFICATION</scope>
    <source>
        <strain evidence="11">USDA</strain>
    </source>
</reference>
<dbReference type="SUPFAM" id="SSF81872">
    <property type="entry name" value="BRCA2 helical domain"/>
    <property type="match status" value="1"/>
</dbReference>
<accession>E0W1Z3</accession>
<feature type="compositionally biased region" description="Polar residues" evidence="7">
    <location>
        <begin position="956"/>
        <end position="965"/>
    </location>
</feature>
<dbReference type="InterPro" id="IPR015187">
    <property type="entry name" value="BRCA2_OB_1"/>
</dbReference>
<dbReference type="Pfam" id="PF09169">
    <property type="entry name" value="BRCA-2_helical"/>
    <property type="match status" value="1"/>
</dbReference>
<keyword evidence="1" id="KW-0677">Repeat</keyword>
<dbReference type="PANTHER" id="PTHR11289:SF0">
    <property type="entry name" value="BREAST CANCER TYPE 2 SUSCEPTIBILITY PROTEIN"/>
    <property type="match status" value="1"/>
</dbReference>
<feature type="region of interest" description="Disordered" evidence="7">
    <location>
        <begin position="1021"/>
        <end position="1047"/>
    </location>
</feature>
<dbReference type="eggNOG" id="KOG4751">
    <property type="taxonomic scope" value="Eukaryota"/>
</dbReference>
<evidence type="ECO:0000256" key="4">
    <source>
        <dbReference type="ARBA" id="ARBA00023172"/>
    </source>
</evidence>
<name>E0W1Z3_PEDHC</name>
<dbReference type="InterPro" id="IPR036315">
    <property type="entry name" value="BRCA2_hlx_sf"/>
</dbReference>
<evidence type="ECO:0000256" key="7">
    <source>
        <dbReference type="SAM" id="MobiDB-lite"/>
    </source>
</evidence>
<dbReference type="InterPro" id="IPR002093">
    <property type="entry name" value="BRCA2_repeat"/>
</dbReference>
<dbReference type="VEuPathDB" id="VectorBase:PHUM580760"/>
<dbReference type="KEGG" id="phu:Phum_PHUM580760"/>
<keyword evidence="2" id="KW-0227">DNA damage</keyword>
<proteinExistence type="predicted"/>
<feature type="region of interest" description="Disordered" evidence="7">
    <location>
        <begin position="956"/>
        <end position="975"/>
    </location>
</feature>
<evidence type="ECO:0000256" key="1">
    <source>
        <dbReference type="ARBA" id="ARBA00022737"/>
    </source>
</evidence>
<feature type="domain" description="Breast cancer type 2 susceptibility protein helical" evidence="9">
    <location>
        <begin position="1127"/>
        <end position="1297"/>
    </location>
</feature>
<dbReference type="RefSeq" id="XP_002432325.1">
    <property type="nucleotide sequence ID" value="XM_002432280.1"/>
</dbReference>
<feature type="compositionally biased region" description="Polar residues" evidence="7">
    <location>
        <begin position="1031"/>
        <end position="1042"/>
    </location>
</feature>
<protein>
    <submittedName>
        <fullName evidence="10 11">Breast cancer type 2 susceptibility protein brca2, putative</fullName>
    </submittedName>
</protein>
<evidence type="ECO:0000259" key="8">
    <source>
        <dbReference type="Pfam" id="PF09103"/>
    </source>
</evidence>
<dbReference type="GO" id="GO:0003677">
    <property type="term" value="F:DNA binding"/>
    <property type="evidence" value="ECO:0007669"/>
    <property type="project" value="UniProtKB-KW"/>
</dbReference>